<dbReference type="KEGG" id="spai:FPZ24_13910"/>
<evidence type="ECO:0000256" key="2">
    <source>
        <dbReference type="SAM" id="SignalP"/>
    </source>
</evidence>
<protein>
    <submittedName>
        <fullName evidence="3">Uncharacterized protein</fullName>
    </submittedName>
</protein>
<feature type="region of interest" description="Disordered" evidence="1">
    <location>
        <begin position="102"/>
        <end position="121"/>
    </location>
</feature>
<evidence type="ECO:0000256" key="1">
    <source>
        <dbReference type="SAM" id="MobiDB-lite"/>
    </source>
</evidence>
<evidence type="ECO:0000313" key="3">
    <source>
        <dbReference type="EMBL" id="QDZ08430.1"/>
    </source>
</evidence>
<dbReference type="RefSeq" id="WP_146572948.1">
    <property type="nucleotide sequence ID" value="NZ_CP042306.1"/>
</dbReference>
<proteinExistence type="predicted"/>
<dbReference type="EMBL" id="CP042306">
    <property type="protein sequence ID" value="QDZ08430.1"/>
    <property type="molecule type" value="Genomic_DNA"/>
</dbReference>
<name>A0A5B8LMY2_9SPHN</name>
<reference evidence="3 4" key="1">
    <citation type="submission" date="2019-07" db="EMBL/GenBank/DDBJ databases">
        <title>Full genome sequence of Sphingomonas sp. 4R-6-7(HKS19).</title>
        <authorList>
            <person name="Im W.-T."/>
        </authorList>
    </citation>
    <scope>NUCLEOTIDE SEQUENCE [LARGE SCALE GENOMIC DNA]</scope>
    <source>
        <strain evidence="3 4">HKS19</strain>
    </source>
</reference>
<dbReference type="Proteomes" id="UP000315673">
    <property type="component" value="Chromosome"/>
</dbReference>
<feature type="chain" id="PRO_5023036652" evidence="2">
    <location>
        <begin position="23"/>
        <end position="121"/>
    </location>
</feature>
<feature type="compositionally biased region" description="Basic and acidic residues" evidence="1">
    <location>
        <begin position="78"/>
        <end position="96"/>
    </location>
</feature>
<keyword evidence="4" id="KW-1185">Reference proteome</keyword>
<keyword evidence="2" id="KW-0732">Signal</keyword>
<evidence type="ECO:0000313" key="4">
    <source>
        <dbReference type="Proteomes" id="UP000315673"/>
    </source>
</evidence>
<organism evidence="3 4">
    <name type="scientific">Sphingomonas panacisoli</name>
    <dbReference type="NCBI Taxonomy" id="1813879"/>
    <lineage>
        <taxon>Bacteria</taxon>
        <taxon>Pseudomonadati</taxon>
        <taxon>Pseudomonadota</taxon>
        <taxon>Alphaproteobacteria</taxon>
        <taxon>Sphingomonadales</taxon>
        <taxon>Sphingomonadaceae</taxon>
        <taxon>Sphingomonas</taxon>
    </lineage>
</organism>
<feature type="region of interest" description="Disordered" evidence="1">
    <location>
        <begin position="73"/>
        <end position="96"/>
    </location>
</feature>
<dbReference type="AlphaFoldDB" id="A0A5B8LMY2"/>
<sequence>MKFSPLLCGAVIAAAIPAAALADDPRDPAMRNAAARARDAAQTRELNRKENDRVVERGVRWWWVRPDGTKVLGNGDYADARRDSERQRADYDRGRARYEQEMADRRACRAGDDDACDREGR</sequence>
<gene>
    <name evidence="3" type="ORF">FPZ24_13910</name>
</gene>
<accession>A0A5B8LMY2</accession>
<feature type="signal peptide" evidence="2">
    <location>
        <begin position="1"/>
        <end position="22"/>
    </location>
</feature>